<protein>
    <recommendedName>
        <fullName evidence="3">Multi antimicrobial extrusion protein</fullName>
    </recommendedName>
</protein>
<feature type="transmembrane region" description="Helical" evidence="1">
    <location>
        <begin position="63"/>
        <end position="83"/>
    </location>
</feature>
<keyword evidence="1" id="KW-0812">Transmembrane</keyword>
<keyword evidence="1" id="KW-0472">Membrane</keyword>
<organism evidence="2">
    <name type="scientific">Helianthus annuus</name>
    <name type="common">Common sunflower</name>
    <dbReference type="NCBI Taxonomy" id="4232"/>
    <lineage>
        <taxon>Eukaryota</taxon>
        <taxon>Viridiplantae</taxon>
        <taxon>Streptophyta</taxon>
        <taxon>Embryophyta</taxon>
        <taxon>Tracheophyta</taxon>
        <taxon>Spermatophyta</taxon>
        <taxon>Magnoliopsida</taxon>
        <taxon>eudicotyledons</taxon>
        <taxon>Gunneridae</taxon>
        <taxon>Pentapetalae</taxon>
        <taxon>asterids</taxon>
        <taxon>campanulids</taxon>
        <taxon>Asterales</taxon>
        <taxon>Asteraceae</taxon>
        <taxon>Asteroideae</taxon>
        <taxon>Heliantheae alliance</taxon>
        <taxon>Heliantheae</taxon>
        <taxon>Helianthus</taxon>
    </lineage>
</organism>
<evidence type="ECO:0000256" key="1">
    <source>
        <dbReference type="SAM" id="Phobius"/>
    </source>
</evidence>
<evidence type="ECO:0008006" key="3">
    <source>
        <dbReference type="Google" id="ProtNLM"/>
    </source>
</evidence>
<sequence length="111" mass="12558">MQHKHSWVGSYVAIGFNAAVRGGNRAGWQAAIAYINIACYLHFWCSFGTKFGICTKLGCEGGIWMGMLTGTVVQTIILIWICVRTNWEKEASMAEERIRKWSGQKRIVEEQ</sequence>
<keyword evidence="1" id="KW-1133">Transmembrane helix</keyword>
<accession>A0A1Y3BXD6</accession>
<dbReference type="InParanoid" id="A0A1Y3BXD6"/>
<proteinExistence type="predicted"/>
<gene>
    <name evidence="2" type="ORF">HannXRQ_Chr00c0397g0574601</name>
</gene>
<reference evidence="2" key="1">
    <citation type="submission" date="2017-02" db="EMBL/GenBank/DDBJ databases">
        <title>Sunflower complete genome.</title>
        <authorList>
            <person name="Langlade N."/>
            <person name="Munos S."/>
        </authorList>
    </citation>
    <scope>NUCLEOTIDE SEQUENCE [LARGE SCALE GENOMIC DNA]</scope>
    <source>
        <tissue evidence="2">Leaves</tissue>
    </source>
</reference>
<feature type="transmembrane region" description="Helical" evidence="1">
    <location>
        <begin position="26"/>
        <end position="43"/>
    </location>
</feature>
<dbReference type="AlphaFoldDB" id="A0A1Y3BXD6"/>
<evidence type="ECO:0000313" key="2">
    <source>
        <dbReference type="EMBL" id="OTF84453.1"/>
    </source>
</evidence>
<dbReference type="STRING" id="4232.A0A1Y3BXD6"/>
<dbReference type="EMBL" id="KZ113718">
    <property type="protein sequence ID" value="OTF84453.1"/>
    <property type="molecule type" value="Genomic_DNA"/>
</dbReference>
<name>A0A1Y3BXD6_HELAN</name>